<evidence type="ECO:0008006" key="6">
    <source>
        <dbReference type="Google" id="ProtNLM"/>
    </source>
</evidence>
<keyword evidence="2" id="KW-0804">Transcription</keyword>
<comment type="caution">
    <text evidence="4">The sequence shown here is derived from an EMBL/GenBank/DDBJ whole genome shotgun (WGS) entry which is preliminary data.</text>
</comment>
<feature type="region of interest" description="Leucine repeat II (LRII)" evidence="3">
    <location>
        <begin position="331"/>
        <end position="363"/>
    </location>
</feature>
<dbReference type="Pfam" id="PF03514">
    <property type="entry name" value="GRAS"/>
    <property type="match status" value="1"/>
</dbReference>
<evidence type="ECO:0000256" key="3">
    <source>
        <dbReference type="PROSITE-ProRule" id="PRU01191"/>
    </source>
</evidence>
<dbReference type="Proteomes" id="UP001188597">
    <property type="component" value="Unassembled WGS sequence"/>
</dbReference>
<evidence type="ECO:0000313" key="4">
    <source>
        <dbReference type="EMBL" id="KAK3032839.1"/>
    </source>
</evidence>
<dbReference type="AlphaFoldDB" id="A0AA88WU56"/>
<dbReference type="PROSITE" id="PS50985">
    <property type="entry name" value="GRAS"/>
    <property type="match status" value="1"/>
</dbReference>
<organism evidence="4 5">
    <name type="scientific">Escallonia herrerae</name>
    <dbReference type="NCBI Taxonomy" id="1293975"/>
    <lineage>
        <taxon>Eukaryota</taxon>
        <taxon>Viridiplantae</taxon>
        <taxon>Streptophyta</taxon>
        <taxon>Embryophyta</taxon>
        <taxon>Tracheophyta</taxon>
        <taxon>Spermatophyta</taxon>
        <taxon>Magnoliopsida</taxon>
        <taxon>eudicotyledons</taxon>
        <taxon>Gunneridae</taxon>
        <taxon>Pentapetalae</taxon>
        <taxon>asterids</taxon>
        <taxon>campanulids</taxon>
        <taxon>Escalloniales</taxon>
        <taxon>Escalloniaceae</taxon>
        <taxon>Escallonia</taxon>
    </lineage>
</organism>
<gene>
    <name evidence="4" type="ORF">RJ639_037016</name>
</gene>
<feature type="short sequence motif" description="VHIID" evidence="3">
    <location>
        <begin position="286"/>
        <end position="290"/>
    </location>
</feature>
<comment type="caution">
    <text evidence="3">Lacks conserved residue(s) required for the propagation of feature annotation.</text>
</comment>
<evidence type="ECO:0000256" key="2">
    <source>
        <dbReference type="ARBA" id="ARBA00023163"/>
    </source>
</evidence>
<keyword evidence="1" id="KW-0805">Transcription regulation</keyword>
<sequence length="551" mass="62833">MNQPEILHPSWSHPDIMNISINTAGNFDFGMDLSDIGHYDLSSLFHTTDFGMDLSDIGHYDLSSLFHTTEDCSDISFLTPNITNIFSDEYMDYQVDADELDAMLPMDDFSLDMEELDFILGDEVLDTSMEAVNVDDFPLQQALSDGEEHWSLGQSISTTDTLMDMKPIQPSLILPAADMEIDNQVSIVHLVMAYGDAVENKQAELAEVVVKGISEKVSPVGEIMERLLYYLFQPSDKQSDYLKEESLKNFHAAFKAFYQIFPYGKFAHFAANLAILEAMPRDVDIIHIIDFDVGDGVQWSEMIEAIGHQQREVRLTCVKCSEEDSQWKFEETKKRLYDHARSFGLNLKVEEIELHDLNELKEMVNISGRNEWFAFNCMVGLPHMGRVRSRKDVLEFLRVAKEILVPYTGKHGVVTFGDGDAWEMYKNSSNYGSFLEGYLVHYQALLESMQCNFPVHLGDARTAIECLFVSPFVSSLAWNRKWEERKECGDLQLSWFGLEGWTVSKESLMEAKEMAREGQTLYGVRVDGKDNNELVLECRGVPLVKISCWRS</sequence>
<accession>A0AA88WU56</accession>
<evidence type="ECO:0000313" key="5">
    <source>
        <dbReference type="Proteomes" id="UP001188597"/>
    </source>
</evidence>
<name>A0AA88WU56_9ASTE</name>
<keyword evidence="5" id="KW-1185">Reference proteome</keyword>
<evidence type="ECO:0000256" key="1">
    <source>
        <dbReference type="ARBA" id="ARBA00023015"/>
    </source>
</evidence>
<dbReference type="EMBL" id="JAVXUP010000252">
    <property type="protein sequence ID" value="KAK3032839.1"/>
    <property type="molecule type" value="Genomic_DNA"/>
</dbReference>
<comment type="similarity">
    <text evidence="3">Belongs to the GRAS family.</text>
</comment>
<dbReference type="PANTHER" id="PTHR31636">
    <property type="entry name" value="OSJNBA0084A10.13 PROTEIN-RELATED"/>
    <property type="match status" value="1"/>
</dbReference>
<proteinExistence type="inferred from homology"/>
<reference evidence="4" key="1">
    <citation type="submission" date="2022-12" db="EMBL/GenBank/DDBJ databases">
        <title>Draft genome assemblies for two species of Escallonia (Escalloniales).</title>
        <authorList>
            <person name="Chanderbali A."/>
            <person name="Dervinis C."/>
            <person name="Anghel I."/>
            <person name="Soltis D."/>
            <person name="Soltis P."/>
            <person name="Zapata F."/>
        </authorList>
    </citation>
    <scope>NUCLEOTIDE SEQUENCE</scope>
    <source>
        <strain evidence="4">UCBG64.0493</strain>
        <tissue evidence="4">Leaf</tissue>
    </source>
</reference>
<feature type="region of interest" description="SAW" evidence="3">
    <location>
        <begin position="477"/>
        <end position="550"/>
    </location>
</feature>
<dbReference type="InterPro" id="IPR005202">
    <property type="entry name" value="TF_GRAS"/>
</dbReference>
<protein>
    <recommendedName>
        <fullName evidence="6">Nodulation signaling pathway 2-like protein</fullName>
    </recommendedName>
</protein>